<dbReference type="RefSeq" id="WP_308357809.1">
    <property type="nucleotide sequence ID" value="NZ_CP129970.2"/>
</dbReference>
<keyword evidence="3" id="KW-1185">Reference proteome</keyword>
<protein>
    <recommendedName>
        <fullName evidence="4">Cell wall-active antibiotics response LiaF-like C-terminal domain-containing protein</fullName>
    </recommendedName>
</protein>
<proteinExistence type="predicted"/>
<accession>A0AA49JAH9</accession>
<gene>
    <name evidence="1" type="ORF">QYS47_10210</name>
    <name evidence="2" type="ORF">QYS48_08510</name>
</gene>
<evidence type="ECO:0000313" key="1">
    <source>
        <dbReference type="EMBL" id="WKK82402.2"/>
    </source>
</evidence>
<accession>A0AA49GGS6</accession>
<evidence type="ECO:0008006" key="4">
    <source>
        <dbReference type="Google" id="ProtNLM"/>
    </source>
</evidence>
<name>A0AA49JAH9_9BACT</name>
<sequence>MSFLLMALFSINLLGQELHKYFEIKHAKAIDKIDLNVSTKAGKSFLNSVDSDAPLLILGASENDVAASTFKIEEIQNTQKVDADLTCKSHMGLNFTESVAGSIFSSDEKPSDMWQLNLSEHITFNLSLNYLMGEANVDLSRLAIERLKIKSGSADVRLRYSDKMMNSVAMDTFFVKVNFGNIYVEDLNYSMAKDVIAEVGFGNLSIDCGKDWKINSRINASVGAGNLNIILPPDELPVIIRIHDSPLCNIKMADNFKKIGHNAFSNQAYIDNPENSMEFILDVGMGSIAFKTK</sequence>
<evidence type="ECO:0000313" key="3">
    <source>
        <dbReference type="Proteomes" id="UP001244443"/>
    </source>
</evidence>
<reference evidence="2 3" key="1">
    <citation type="submission" date="2023-08" db="EMBL/GenBank/DDBJ databases">
        <title>Comparative genomics and taxonomic characterization of three novel marine species of genus Marivirga.</title>
        <authorList>
            <person name="Muhammad N."/>
            <person name="Kim S.-G."/>
        </authorList>
    </citation>
    <scope>NUCLEOTIDE SEQUENCE [LARGE SCALE GENOMIC DNA]</scope>
    <source>
        <strain evidence="2 3">ABR2-2</strain>
        <strain evidence="1">BKB1-2</strain>
    </source>
</reference>
<dbReference type="KEGG" id="marp:QYS47_10210"/>
<dbReference type="EMBL" id="CP129970">
    <property type="protein sequence ID" value="WKK86885.2"/>
    <property type="molecule type" value="Genomic_DNA"/>
</dbReference>
<dbReference type="AlphaFoldDB" id="A0AA49JAH9"/>
<dbReference type="Proteomes" id="UP001244443">
    <property type="component" value="Chromosome"/>
</dbReference>
<dbReference type="Proteomes" id="UP001232019">
    <property type="component" value="Chromosome"/>
</dbReference>
<dbReference type="EMBL" id="CP129968">
    <property type="protein sequence ID" value="WKK82402.2"/>
    <property type="molecule type" value="Genomic_DNA"/>
</dbReference>
<organism evidence="2 3">
    <name type="scientific">Marivirga arenosa</name>
    <dbReference type="NCBI Taxonomy" id="3059076"/>
    <lineage>
        <taxon>Bacteria</taxon>
        <taxon>Pseudomonadati</taxon>
        <taxon>Bacteroidota</taxon>
        <taxon>Cytophagia</taxon>
        <taxon>Cytophagales</taxon>
        <taxon>Marivirgaceae</taxon>
        <taxon>Marivirga</taxon>
    </lineage>
</organism>
<evidence type="ECO:0000313" key="2">
    <source>
        <dbReference type="EMBL" id="WKK86885.2"/>
    </source>
</evidence>